<dbReference type="KEGG" id="sxn:IAG42_35535"/>
<protein>
    <submittedName>
        <fullName evidence="1">Uncharacterized protein</fullName>
    </submittedName>
</protein>
<keyword evidence="2" id="KW-1185">Reference proteome</keyword>
<sequence length="201" mass="20384">MATAAEAPYPTTVVRVPHQRSLLLRRRPLLAASLTLLTLGIGLSPASAQADKAAASIVSPAGPDGVEVFNEDTPSGDAPSAKAVQALYAAEQRAEAKPAEFAPPYLDRANETVVAPVVTSSGAAATAGKDVPRAANSKALLSGIQDEAIGLTNAQIPGADAIYASRIQADHNRVVVQVRSVTPNCAQDSPAGTAVTGSPSN</sequence>
<dbReference type="RefSeq" id="WP_188341046.1">
    <property type="nucleotide sequence ID" value="NZ_CP061281.1"/>
</dbReference>
<evidence type="ECO:0000313" key="2">
    <source>
        <dbReference type="Proteomes" id="UP000516428"/>
    </source>
</evidence>
<dbReference type="Proteomes" id="UP000516428">
    <property type="component" value="Chromosome"/>
</dbReference>
<organism evidence="1 2">
    <name type="scientific">Streptomyces xanthii</name>
    <dbReference type="NCBI Taxonomy" id="2768069"/>
    <lineage>
        <taxon>Bacteria</taxon>
        <taxon>Bacillati</taxon>
        <taxon>Actinomycetota</taxon>
        <taxon>Actinomycetes</taxon>
        <taxon>Kitasatosporales</taxon>
        <taxon>Streptomycetaceae</taxon>
        <taxon>Streptomyces</taxon>
    </lineage>
</organism>
<accession>A0A7H1BI30</accession>
<name>A0A7H1BI30_9ACTN</name>
<gene>
    <name evidence="1" type="ORF">IAG42_35535</name>
</gene>
<dbReference type="AlphaFoldDB" id="A0A7H1BI30"/>
<evidence type="ECO:0000313" key="1">
    <source>
        <dbReference type="EMBL" id="QNS08385.1"/>
    </source>
</evidence>
<reference evidence="1 2" key="1">
    <citation type="submission" date="2020-09" db="EMBL/GenBank/DDBJ databases">
        <title>A novel species.</title>
        <authorList>
            <person name="Gao J."/>
        </authorList>
    </citation>
    <scope>NUCLEOTIDE SEQUENCE [LARGE SCALE GENOMIC DNA]</scope>
    <source>
        <strain evidence="1 2">CRXT-Y-14</strain>
    </source>
</reference>
<proteinExistence type="predicted"/>
<dbReference type="EMBL" id="CP061281">
    <property type="protein sequence ID" value="QNS08385.1"/>
    <property type="molecule type" value="Genomic_DNA"/>
</dbReference>